<feature type="region of interest" description="Disordered" evidence="9">
    <location>
        <begin position="1957"/>
        <end position="1986"/>
    </location>
</feature>
<feature type="region of interest" description="Disordered" evidence="9">
    <location>
        <begin position="25"/>
        <end position="60"/>
    </location>
</feature>
<dbReference type="RefSeq" id="XP_072826841.1">
    <property type="nucleotide sequence ID" value="XM_072970740.1"/>
</dbReference>
<dbReference type="Pfam" id="PF25962">
    <property type="entry name" value="TIL_OTOGL_Mucin"/>
    <property type="match status" value="1"/>
</dbReference>
<evidence type="ECO:0000259" key="11">
    <source>
        <dbReference type="PROSITE" id="PS01225"/>
    </source>
</evidence>
<dbReference type="InterPro" id="IPR058753">
    <property type="entry name" value="TIL_OTOGL_Mucin"/>
</dbReference>
<dbReference type="SMART" id="SM00832">
    <property type="entry name" value="C8"/>
    <property type="match status" value="4"/>
</dbReference>
<dbReference type="SUPFAM" id="SSF57567">
    <property type="entry name" value="Serine protease inhibitors"/>
    <property type="match status" value="4"/>
</dbReference>
<feature type="region of interest" description="Disordered" evidence="9">
    <location>
        <begin position="1485"/>
        <end position="1605"/>
    </location>
</feature>
<gene>
    <name evidence="15" type="primary">MUC5AC</name>
</gene>
<evidence type="ECO:0000256" key="6">
    <source>
        <dbReference type="ARBA" id="ARBA00023157"/>
    </source>
</evidence>
<feature type="domain" description="VWFD" evidence="13">
    <location>
        <begin position="2048"/>
        <end position="2232"/>
    </location>
</feature>
<evidence type="ECO:0000256" key="8">
    <source>
        <dbReference type="PROSITE-ProRule" id="PRU00039"/>
    </source>
</evidence>
<keyword evidence="7" id="KW-0325">Glycoprotein</keyword>
<keyword evidence="5" id="KW-0186">Copper</keyword>
<feature type="compositionally biased region" description="Acidic residues" evidence="9">
    <location>
        <begin position="2732"/>
        <end position="2741"/>
    </location>
</feature>
<dbReference type="InterPro" id="IPR014853">
    <property type="entry name" value="VWF/SSPO/ZAN-like_Cys-rich_dom"/>
</dbReference>
<evidence type="ECO:0000256" key="2">
    <source>
        <dbReference type="ARBA" id="ARBA00022525"/>
    </source>
</evidence>
<comment type="subcellular location">
    <subcellularLocation>
        <location evidence="1">Secreted</location>
    </subcellularLocation>
</comment>
<feature type="compositionally biased region" description="Low complexity" evidence="9">
    <location>
        <begin position="1957"/>
        <end position="1967"/>
    </location>
</feature>
<dbReference type="PROSITE" id="PS01208">
    <property type="entry name" value="VWFC_1"/>
    <property type="match status" value="2"/>
</dbReference>
<feature type="signal peptide" evidence="10">
    <location>
        <begin position="1"/>
        <end position="29"/>
    </location>
</feature>
<feature type="chain" id="PRO_5047119233" evidence="10">
    <location>
        <begin position="30"/>
        <end position="2773"/>
    </location>
</feature>
<protein>
    <submittedName>
        <fullName evidence="15">Mucin-5AC</fullName>
    </submittedName>
</protein>
<feature type="region of interest" description="Disordered" evidence="9">
    <location>
        <begin position="2722"/>
        <end position="2773"/>
    </location>
</feature>
<dbReference type="InterPro" id="IPR050780">
    <property type="entry name" value="Mucin_vWF_Thrombospondin_sf"/>
</dbReference>
<dbReference type="SMART" id="SM00215">
    <property type="entry name" value="VWC_out"/>
    <property type="match status" value="2"/>
</dbReference>
<dbReference type="Proteomes" id="UP001652581">
    <property type="component" value="Chromosome 10"/>
</dbReference>
<keyword evidence="4" id="KW-0677">Repeat</keyword>
<dbReference type="PROSITE" id="PS51257">
    <property type="entry name" value="PROKAR_LIPOPROTEIN"/>
    <property type="match status" value="1"/>
</dbReference>
<evidence type="ECO:0000259" key="13">
    <source>
        <dbReference type="PROSITE" id="PS51233"/>
    </source>
</evidence>
<keyword evidence="14" id="KW-1185">Reference proteome</keyword>
<dbReference type="PROSITE" id="PS01185">
    <property type="entry name" value="CTCK_1"/>
    <property type="match status" value="1"/>
</dbReference>
<reference evidence="15" key="1">
    <citation type="submission" date="2025-08" db="UniProtKB">
        <authorList>
            <consortium name="RefSeq"/>
        </authorList>
    </citation>
    <scope>IDENTIFICATION</scope>
</reference>
<name>A0ABM5E110_VICPA</name>
<feature type="domain" description="VWFC" evidence="12">
    <location>
        <begin position="2488"/>
        <end position="2555"/>
    </location>
</feature>
<dbReference type="InterPro" id="IPR001007">
    <property type="entry name" value="VWF_dom"/>
</dbReference>
<evidence type="ECO:0000313" key="15">
    <source>
        <dbReference type="RefSeq" id="XP_072826841.1"/>
    </source>
</evidence>
<comment type="caution">
    <text evidence="8">Lacks conserved residue(s) required for the propagation of feature annotation.</text>
</comment>
<dbReference type="PROSITE" id="PS51233">
    <property type="entry name" value="VWFD"/>
    <property type="match status" value="4"/>
</dbReference>
<evidence type="ECO:0000256" key="9">
    <source>
        <dbReference type="SAM" id="MobiDB-lite"/>
    </source>
</evidence>
<sequence>MGVGRRRLAALWALALAVACTQHTGEAHAGSPGPARTIGSPSSPSSRGGSGDPLGMVTVHPPLRTTPVVRALNAAHGGRVCSTWGDFHYKTFDGDVFRFPGLCNYVFSAHCGAAYEDFNIQLRRGPGPNDTAPSRVTMKLDGLVVELSKSSVLVNGRPVQLPFGQSGVLIDQSSSYVKVAARLGLVFMWNLDDSLLLELDAKYANQTCGLCGDFNGVPVVNELFSHNVKLTPIEFGNLQKVDGPVEQCQDTVPEPPTNCLTGSDVCEEMLSGGLLSGCSALVNASGYLDACRHDLCHCQQANPTSCACHTLAEYSRQCAHAGGLPLDWRGPLLCPQTCPLNMQYHECGSPCVDTCSNLEHSQLCEDHCIAGCFCPKGMVLDDIGHTGCIPVSQCSCVYNGATYAPGTGYSTDCANCTCSGGRWSCREVPCPGTCSVLGGAHFSTFDERQYTVHGDCSYVLTKPCDSSAFTVLAELRRCGLTDNENCLKSLTLSLGSGHTVIVVKASGEVFVNQIYTQLPVSAANVTLFRPSTFFIIAQTQLGLQLDIQLVPLMQVYVRLAPELRGQTCGLCGNFNQNQADDFRTISSVVEGTAAAFANTWKTQAACRNVKNSFEDPCSLSVDNEKYAQHWCSQLTDPHGPFARCHASVNPSTYYSNCMFDTCNCEKSEDCMCAALSSYVRACAAKGVLLSGWRDGVCTKPTATCPESMTYHYHISTCQPTCRARSDEDVTCSISFVPVDGCTCPHETFLDDTGKCVPATSCPCYHGGSMVPNGESLHESGVICSCTQGTLACIGGYSPAPACASPMIYSDCRNATPGAAGAGCQKSCHTLDMDCYSPQCVPGCVCPNGLVADGEGGCIPASDCPCMHNEASYQAGQTIRVGCNTCTCKSRMWQCTDEPCLATCAVYGDGHYLTFDGQRYSFSGDCAYTLAQDHCGGNGSAQDGFRVVTENIPCGTTGTTCSKAIKVFLGSYELKLSDGKAEVIEKDPGQQPPFSIRQMGIYLVVDTEVGLVLLWDKRTSIFLILSPEFKGRVCGLCGNFDDNALNDLTTRSQSVVGDVLEFGNSWKFSPSCPDAQDPEDPCTANPYRKSWAQKQCSIISGDAFSACHAHVEPARYYEACVSDACACDSGGDCECFCTAVAAYARACHEAGVCVSWRTPDICPLFCDYYNPQGHCEWHYLPCGAPCLKTCRNPSGQCLHSVHGLEGCYPKCPPEAPIFDEDQMQCVASCPTPPPPPPCRVQGKSYRPGSAVPSDENCHSCICTESGVRCTYDSDACVCTYGGQHFRPGDVIYHTADGTGGCISARCGANGTIERRIYACSSTSPTPQTTFSFSTPLVLSPTPPPGMRPSPDESTAHTPSSTPSTAPGTSPRTPPSVTTPLPTLGCEQQCQWSQWLDVSRPGRGTDSGDFDTLENLRAHGYQVCRAPRQVECRAEGAAGVPLQVLGQHVECSPQVGLTCYNRDQASGLCENYQIRILCCSPEDCTLSSTTSPVTSRTSTTTPAPGSTTPVPGTTTPAPGSTTPAPGSTTPVPGTTTPAPGSTTPVPGSTTPAPGTTTPAPGSTTPVPGTTTPAPGPITPVPISTTTSVPTTAPGTSSPPGTSTLSDNPCLRELCTWTEWIDGSYPGSERNSGDFDTFQNLRSKGYKFCANPRNVECRAERFPNTPLQDLGQDLICDKTVGLICRNEDQLPPICYNYEIRILCCEVVNVCTTNTSPSTVPGATPWTTRETSAARTTVLPSPSTLHSSTSSPPVTTPVPTPGTPYSTSGATTCLPQCAWTKWFDVDVPSPGPDGGDSETYSNITRRGEKICHRPEHIAQLECRAESHPEVSITALGQVVQCNPKVGLVCRNRDQSSPFTTCFNYQIRVLCCEPPKGCPVPSVTPFVTLSKTPLSPESTTTVSSVTPPSSTEPSTTTCYCSVSGNFYPAGSIIYQQTDLSDHCYYAVCSLDCHVVRRTDHTCPTSTPSLAPTTSPPRSSPSTSRGPAAVLPPQEGETWAMPNCSQATCKGNGIITVRPRQCPAVKKLTCANGYPPVSVADDEGCCLSHYECQCVCSGWGDPHYITFDGTYYTFLDNCTYVLVQQIVPVFGHFRVLIQNYFCDAEDRLSCPQSIIVEYRQDRVVLTRKPVHGVMTNEIIFDGKVVSPGFQKDGIVVSQTGIKMYVAIPELGVQVMFSGLIFSVEVPFSKFANNTEGQCGTCTNNQEDECRLPGGAVVASCSDMSSHWKVTVPDQPSCDGPPPTPIIPRTTATPCPPSPICQLILSEVFELCHTVLPPWPYYQGCLFDQCHMPRSDVMCSSLELYASLCASHGVCVDWRGQTNRTCSFTCPADKVYQPCGPSSPSYCYTNHSTNAAVLREEAPFTEGCFCPEGRSLFSRSSEVCVPDDCASCLGPHGEPVEPGHTVHIDCQECTCEGSSQTMRCQNQACPPPPACPEPGFTPEPADPQPGQCCPQYHCACNTSYCPQPVGCPEGARSILTHKEGACCPSQSCSWTVCSVNSTLYQPGAVVSSNLCETCRCEVPGGPQPDTFVISCETQICNTQCPAGFEYQEQGSQCCGSCVQVACVANVSDGSAILVPPGESWSDPDSPCVTHKCEKQRDVLVVTTVRKECPPLSCSVDKASLSEDGCCLLCNASGSSCSVHHKHQVLQQQGCSSPEPVRLSYCQGKCGDTASMYSLEASGAPNSCRCCQELRVSRRNVTLHCADGSRRAISYAEVEECGCVGQRCDSPGDLSHSEEWEPEQSEEQSEEHSEEHSEEQSEEEAGQKHRGTGALGPRPLQ</sequence>
<dbReference type="InterPro" id="IPR025155">
    <property type="entry name" value="WxxW_domain"/>
</dbReference>
<dbReference type="InterPro" id="IPR036084">
    <property type="entry name" value="Ser_inhib-like_sf"/>
</dbReference>
<feature type="domain" description="VWFD" evidence="13">
    <location>
        <begin position="901"/>
        <end position="1072"/>
    </location>
</feature>
<feature type="compositionally biased region" description="Low complexity" evidence="9">
    <location>
        <begin position="1485"/>
        <end position="1570"/>
    </location>
</feature>
<evidence type="ECO:0000313" key="14">
    <source>
        <dbReference type="Proteomes" id="UP001652581"/>
    </source>
</evidence>
<dbReference type="InterPro" id="IPR006207">
    <property type="entry name" value="Cys_knot_C"/>
</dbReference>
<keyword evidence="2" id="KW-0964">Secreted</keyword>
<feature type="domain" description="VWFD" evidence="13">
    <location>
        <begin position="432"/>
        <end position="607"/>
    </location>
</feature>
<feature type="compositionally biased region" description="Low complexity" evidence="9">
    <location>
        <begin position="1354"/>
        <end position="1378"/>
    </location>
</feature>
<feature type="region of interest" description="Disordered" evidence="9">
    <location>
        <begin position="1321"/>
        <end position="1378"/>
    </location>
</feature>
<keyword evidence="3 10" id="KW-0732">Signal</keyword>
<dbReference type="Pfam" id="PF13330">
    <property type="entry name" value="Mucin2_WxxW"/>
    <property type="match status" value="3"/>
</dbReference>
<dbReference type="InterPro" id="IPR002919">
    <property type="entry name" value="TIL_dom"/>
</dbReference>
<dbReference type="Pfam" id="PF01826">
    <property type="entry name" value="TIL"/>
    <property type="match status" value="2"/>
</dbReference>
<feature type="compositionally biased region" description="Low complexity" evidence="9">
    <location>
        <begin position="1732"/>
        <end position="1749"/>
    </location>
</feature>
<evidence type="ECO:0000259" key="12">
    <source>
        <dbReference type="PROSITE" id="PS50184"/>
    </source>
</evidence>
<feature type="region of interest" description="Disordered" evidence="9">
    <location>
        <begin position="1731"/>
        <end position="1759"/>
    </location>
</feature>
<dbReference type="SMART" id="SM00216">
    <property type="entry name" value="VWD"/>
    <property type="match status" value="4"/>
</dbReference>
<dbReference type="GeneID" id="102527321"/>
<dbReference type="PROSITE" id="PS01225">
    <property type="entry name" value="CTCK_2"/>
    <property type="match status" value="1"/>
</dbReference>
<organism evidence="14 15">
    <name type="scientific">Vicugna pacos</name>
    <name type="common">Alpaca</name>
    <name type="synonym">Lama pacos</name>
    <dbReference type="NCBI Taxonomy" id="30538"/>
    <lineage>
        <taxon>Eukaryota</taxon>
        <taxon>Metazoa</taxon>
        <taxon>Chordata</taxon>
        <taxon>Craniata</taxon>
        <taxon>Vertebrata</taxon>
        <taxon>Euteleostomi</taxon>
        <taxon>Mammalia</taxon>
        <taxon>Eutheria</taxon>
        <taxon>Laurasiatheria</taxon>
        <taxon>Artiodactyla</taxon>
        <taxon>Tylopoda</taxon>
        <taxon>Camelidae</taxon>
        <taxon>Vicugna</taxon>
    </lineage>
</organism>
<feature type="domain" description="VWFD" evidence="13">
    <location>
        <begin position="79"/>
        <end position="249"/>
    </location>
</feature>
<dbReference type="InterPro" id="IPR001846">
    <property type="entry name" value="VWF_type-D"/>
</dbReference>
<feature type="compositionally biased region" description="Basic and acidic residues" evidence="9">
    <location>
        <begin position="2742"/>
        <end position="2751"/>
    </location>
</feature>
<feature type="compositionally biased region" description="Low complexity" evidence="9">
    <location>
        <begin position="1321"/>
        <end position="1338"/>
    </location>
</feature>
<keyword evidence="6" id="KW-1015">Disulfide bond</keyword>
<dbReference type="Gene3D" id="2.10.25.10">
    <property type="entry name" value="Laminin"/>
    <property type="match status" value="4"/>
</dbReference>
<evidence type="ECO:0000256" key="1">
    <source>
        <dbReference type="ARBA" id="ARBA00004613"/>
    </source>
</evidence>
<proteinExistence type="predicted"/>
<evidence type="ECO:0000256" key="4">
    <source>
        <dbReference type="ARBA" id="ARBA00022737"/>
    </source>
</evidence>
<dbReference type="PANTHER" id="PTHR11339:SF401">
    <property type="entry name" value="MUCIN-5AC"/>
    <property type="match status" value="1"/>
</dbReference>
<dbReference type="CDD" id="cd19941">
    <property type="entry name" value="TIL"/>
    <property type="match status" value="3"/>
</dbReference>
<feature type="compositionally biased region" description="Low complexity" evidence="9">
    <location>
        <begin position="1578"/>
        <end position="1601"/>
    </location>
</feature>
<feature type="domain" description="VWFC" evidence="12">
    <location>
        <begin position="2383"/>
        <end position="2452"/>
    </location>
</feature>
<evidence type="ECO:0000256" key="5">
    <source>
        <dbReference type="ARBA" id="ARBA00023008"/>
    </source>
</evidence>
<evidence type="ECO:0000256" key="10">
    <source>
        <dbReference type="SAM" id="SignalP"/>
    </source>
</evidence>
<dbReference type="Pfam" id="PF08742">
    <property type="entry name" value="C8"/>
    <property type="match status" value="4"/>
</dbReference>
<feature type="domain" description="CTCK" evidence="11">
    <location>
        <begin position="2626"/>
        <end position="2721"/>
    </location>
</feature>
<evidence type="ECO:0000256" key="7">
    <source>
        <dbReference type="ARBA" id="ARBA00023180"/>
    </source>
</evidence>
<dbReference type="SMART" id="SM00214">
    <property type="entry name" value="VWC"/>
    <property type="match status" value="5"/>
</dbReference>
<dbReference type="PANTHER" id="PTHR11339">
    <property type="entry name" value="EXTRACELLULAR MATRIX GLYCOPROTEIN RELATED"/>
    <property type="match status" value="1"/>
</dbReference>
<dbReference type="PROSITE" id="PS50184">
    <property type="entry name" value="VWFC_2"/>
    <property type="match status" value="2"/>
</dbReference>
<dbReference type="SMART" id="SM00041">
    <property type="entry name" value="CT"/>
    <property type="match status" value="1"/>
</dbReference>
<accession>A0ABM5E110</accession>
<evidence type="ECO:0000256" key="3">
    <source>
        <dbReference type="ARBA" id="ARBA00022729"/>
    </source>
</evidence>
<dbReference type="SUPFAM" id="SSF57603">
    <property type="entry name" value="FnI-like domain"/>
    <property type="match status" value="1"/>
</dbReference>
<dbReference type="Pfam" id="PF00094">
    <property type="entry name" value="VWD"/>
    <property type="match status" value="4"/>
</dbReference>